<feature type="region of interest" description="Disordered" evidence="1">
    <location>
        <begin position="111"/>
        <end position="156"/>
    </location>
</feature>
<evidence type="ECO:0000313" key="3">
    <source>
        <dbReference type="Proteomes" id="UP001286313"/>
    </source>
</evidence>
<comment type="caution">
    <text evidence="2">The sequence shown here is derived from an EMBL/GenBank/DDBJ whole genome shotgun (WGS) entry which is preliminary data.</text>
</comment>
<feature type="compositionally biased region" description="Basic and acidic residues" evidence="1">
    <location>
        <begin position="37"/>
        <end position="47"/>
    </location>
</feature>
<evidence type="ECO:0000256" key="1">
    <source>
        <dbReference type="SAM" id="MobiDB-lite"/>
    </source>
</evidence>
<proteinExistence type="predicted"/>
<feature type="compositionally biased region" description="Low complexity" evidence="1">
    <location>
        <begin position="18"/>
        <end position="31"/>
    </location>
</feature>
<gene>
    <name evidence="2" type="ORF">Pcinc_037723</name>
</gene>
<keyword evidence="3" id="KW-1185">Reference proteome</keyword>
<dbReference type="AlphaFoldDB" id="A0AAE1BSY6"/>
<organism evidence="2 3">
    <name type="scientific">Petrolisthes cinctipes</name>
    <name type="common">Flat porcelain crab</name>
    <dbReference type="NCBI Taxonomy" id="88211"/>
    <lineage>
        <taxon>Eukaryota</taxon>
        <taxon>Metazoa</taxon>
        <taxon>Ecdysozoa</taxon>
        <taxon>Arthropoda</taxon>
        <taxon>Crustacea</taxon>
        <taxon>Multicrustacea</taxon>
        <taxon>Malacostraca</taxon>
        <taxon>Eumalacostraca</taxon>
        <taxon>Eucarida</taxon>
        <taxon>Decapoda</taxon>
        <taxon>Pleocyemata</taxon>
        <taxon>Anomura</taxon>
        <taxon>Galatheoidea</taxon>
        <taxon>Porcellanidae</taxon>
        <taxon>Petrolisthes</taxon>
    </lineage>
</organism>
<name>A0AAE1BSY6_PETCI</name>
<protein>
    <submittedName>
        <fullName evidence="2">Uncharacterized protein</fullName>
    </submittedName>
</protein>
<reference evidence="2" key="1">
    <citation type="submission" date="2023-10" db="EMBL/GenBank/DDBJ databases">
        <title>Genome assemblies of two species of porcelain crab, Petrolisthes cinctipes and Petrolisthes manimaculis (Anomura: Porcellanidae).</title>
        <authorList>
            <person name="Angst P."/>
        </authorList>
    </citation>
    <scope>NUCLEOTIDE SEQUENCE</scope>
    <source>
        <strain evidence="2">PB745_01</strain>
        <tissue evidence="2">Gill</tissue>
    </source>
</reference>
<evidence type="ECO:0000313" key="2">
    <source>
        <dbReference type="EMBL" id="KAK3855903.1"/>
    </source>
</evidence>
<feature type="region of interest" description="Disordered" evidence="1">
    <location>
        <begin position="18"/>
        <end position="95"/>
    </location>
</feature>
<sequence>MSETSETLEYLVQEMMMMSSSSESLSTMSCSECDDDNIGRRISRDNSDDNNNNSEDDMLLFGRKEGKSGSRANSTPLGHLILNPSSQPRKMPTPCPCNVIADPMLGSPEVPPASILRNSDNLLPPISFPIEMRKNKSEEEEDVEPTNEPTPSERKQ</sequence>
<dbReference type="EMBL" id="JAWQEG010006054">
    <property type="protein sequence ID" value="KAK3855903.1"/>
    <property type="molecule type" value="Genomic_DNA"/>
</dbReference>
<dbReference type="Proteomes" id="UP001286313">
    <property type="component" value="Unassembled WGS sequence"/>
</dbReference>
<accession>A0AAE1BSY6</accession>